<accession>A0A1Z4N256</accession>
<evidence type="ECO:0000259" key="3">
    <source>
        <dbReference type="PROSITE" id="PS50915"/>
    </source>
</evidence>
<dbReference type="SUPFAM" id="SSF55486">
    <property type="entry name" value="Metalloproteases ('zincins'), catalytic domain"/>
    <property type="match status" value="1"/>
</dbReference>
<feature type="domain" description="Beta/gamma crystallin 'Greek key'" evidence="3">
    <location>
        <begin position="305"/>
        <end position="345"/>
    </location>
</feature>
<keyword evidence="5" id="KW-1185">Reference proteome</keyword>
<name>A0A1Z4N256_9CYAN</name>
<dbReference type="EMBL" id="AP018248">
    <property type="protein sequence ID" value="BAY99803.1"/>
    <property type="molecule type" value="Genomic_DNA"/>
</dbReference>
<dbReference type="Gene3D" id="2.60.20.10">
    <property type="entry name" value="Crystallins"/>
    <property type="match status" value="1"/>
</dbReference>
<dbReference type="Pfam" id="PF01400">
    <property type="entry name" value="Astacin"/>
    <property type="match status" value="1"/>
</dbReference>
<sequence length="345" mass="39308">MSGNMSEKIKSENINFENIKACIDIPADMSEEAQRIAFEENPKNAETTDGSPDRMALITGKKWQPGRTLRVRFLDGDPMVQMKIQAIAIQWTQYANLKLVFGNDPDAEIRISCQPGGSWSYLGTDALTRAKNEPTMNYGWLKPDSSDQDYMGVVLHEFGHALGCIHEHQHPQAGIPWNRDAVYSYYMGPPNNWNKEKIDSNIFQKYGTDITQFSQYDRQSIMHYSVSKELTLGGFEIGWNNQLSEMDKAFIREMYPGLVASKKVTLYVDRDYQGVSCELEPARYDVGQNLDWNDRFSSLRIPSGLRVILYEHSGFQGRTKELTSDTPYIGDDFNDITSSFEIQAI</sequence>
<dbReference type="InterPro" id="IPR024079">
    <property type="entry name" value="MetalloPept_cat_dom_sf"/>
</dbReference>
<protein>
    <recommendedName>
        <fullName evidence="3">Beta/gamma crystallin 'Greek key' domain-containing protein</fullName>
    </recommendedName>
</protein>
<comment type="similarity">
    <text evidence="1">Belongs to the beta/gamma-crystallin family.</text>
</comment>
<proteinExistence type="inferred from homology"/>
<organism evidence="4 5">
    <name type="scientific">Tolypothrix tenuis PCC 7101</name>
    <dbReference type="NCBI Taxonomy" id="231146"/>
    <lineage>
        <taxon>Bacteria</taxon>
        <taxon>Bacillati</taxon>
        <taxon>Cyanobacteriota</taxon>
        <taxon>Cyanophyceae</taxon>
        <taxon>Nostocales</taxon>
        <taxon>Tolypothrichaceae</taxon>
        <taxon>Tolypothrix</taxon>
    </lineage>
</organism>
<evidence type="ECO:0000313" key="4">
    <source>
        <dbReference type="EMBL" id="BAY99803.1"/>
    </source>
</evidence>
<dbReference type="InterPro" id="IPR015059">
    <property type="entry name" value="Ca_cell_adhesion_N_dom"/>
</dbReference>
<dbReference type="AlphaFoldDB" id="A0A1Z4N256"/>
<dbReference type="Gene3D" id="3.40.390.10">
    <property type="entry name" value="Collagenase (Catalytic Domain)"/>
    <property type="match status" value="1"/>
</dbReference>
<dbReference type="GO" id="GO:0098609">
    <property type="term" value="P:cell-cell adhesion"/>
    <property type="evidence" value="ECO:0007669"/>
    <property type="project" value="InterPro"/>
</dbReference>
<dbReference type="Pfam" id="PF08964">
    <property type="entry name" value="Crystall_3"/>
    <property type="match status" value="1"/>
</dbReference>
<evidence type="ECO:0000313" key="5">
    <source>
        <dbReference type="Proteomes" id="UP000218785"/>
    </source>
</evidence>
<keyword evidence="2" id="KW-0677">Repeat</keyword>
<dbReference type="SMART" id="SM00247">
    <property type="entry name" value="XTALbg"/>
    <property type="match status" value="1"/>
</dbReference>
<dbReference type="GO" id="GO:0016020">
    <property type="term" value="C:membrane"/>
    <property type="evidence" value="ECO:0007669"/>
    <property type="project" value="InterPro"/>
</dbReference>
<dbReference type="InterPro" id="IPR011024">
    <property type="entry name" value="G_crystallin-like"/>
</dbReference>
<dbReference type="GO" id="GO:0006508">
    <property type="term" value="P:proteolysis"/>
    <property type="evidence" value="ECO:0007669"/>
    <property type="project" value="InterPro"/>
</dbReference>
<evidence type="ECO:0000256" key="1">
    <source>
        <dbReference type="ARBA" id="ARBA00009646"/>
    </source>
</evidence>
<dbReference type="Proteomes" id="UP000218785">
    <property type="component" value="Chromosome"/>
</dbReference>
<dbReference type="GO" id="GO:0004222">
    <property type="term" value="F:metalloendopeptidase activity"/>
    <property type="evidence" value="ECO:0007669"/>
    <property type="project" value="InterPro"/>
</dbReference>
<reference evidence="4 5" key="1">
    <citation type="submission" date="2017-06" db="EMBL/GenBank/DDBJ databases">
        <title>Genome sequencing of cyanobaciteial culture collection at National Institute for Environmental Studies (NIES).</title>
        <authorList>
            <person name="Hirose Y."/>
            <person name="Shimura Y."/>
            <person name="Fujisawa T."/>
            <person name="Nakamura Y."/>
            <person name="Kawachi M."/>
        </authorList>
    </citation>
    <scope>NUCLEOTIDE SEQUENCE [LARGE SCALE GENOMIC DNA]</scope>
    <source>
        <strain evidence="4 5">NIES-37</strain>
    </source>
</reference>
<dbReference type="SUPFAM" id="SSF49695">
    <property type="entry name" value="gamma-Crystallin-like"/>
    <property type="match status" value="1"/>
</dbReference>
<dbReference type="KEGG" id="ttq:NIES37_37860"/>
<dbReference type="CDD" id="cd04327">
    <property type="entry name" value="ZnMc_MMP_like_3"/>
    <property type="match status" value="1"/>
</dbReference>
<dbReference type="InterPro" id="IPR001506">
    <property type="entry name" value="Peptidase_M12A"/>
</dbReference>
<evidence type="ECO:0000256" key="2">
    <source>
        <dbReference type="ARBA" id="ARBA00022737"/>
    </source>
</evidence>
<dbReference type="InterPro" id="IPR001064">
    <property type="entry name" value="Beta/gamma_crystallin"/>
</dbReference>
<gene>
    <name evidence="4" type="ORF">NIES37_37860</name>
</gene>
<dbReference type="PROSITE" id="PS50915">
    <property type="entry name" value="CRYSTALLIN_BETA_GAMMA"/>
    <property type="match status" value="1"/>
</dbReference>